<evidence type="ECO:0000259" key="2">
    <source>
        <dbReference type="Pfam" id="PF18920"/>
    </source>
</evidence>
<feature type="transmembrane region" description="Helical" evidence="1">
    <location>
        <begin position="170"/>
        <end position="192"/>
    </location>
</feature>
<keyword evidence="4" id="KW-1185">Reference proteome</keyword>
<evidence type="ECO:0000313" key="3">
    <source>
        <dbReference type="EMBL" id="GAP15747.1"/>
    </source>
</evidence>
<feature type="transmembrane region" description="Helical" evidence="1">
    <location>
        <begin position="411"/>
        <end position="432"/>
    </location>
</feature>
<accession>A0A0S7BM35</accession>
<dbReference type="EMBL" id="DF967972">
    <property type="protein sequence ID" value="GAP15747.1"/>
    <property type="molecule type" value="Genomic_DNA"/>
</dbReference>
<sequence length="641" mass="69402">MRTIRRIYVYLVSFVSLGVIVWGVIGLARTTVHLRQIGGTASDLAGSLALTLVGVPVFLLHWGMAQRSAARDVEERLDRTRGVFFYAALAGTLIPAVQSGMALVNRLLLILFRLPVAGRLVGSNQDPWDNGIALLINALAAVYLFSVLLRDRRQPEVLPVSNEVRRLYRAVWLLYGLGLTILGVQMLVTYILTPGSDIIPARGVTVANAVTLLVAGLPIWLLTWRSMQAALDESGERDSLLRWVVLFILSLAGVGTVLTSAGLVLAGVLNKLLGASMNWTQTLSNIRQPFSLALPLGGVWAYYGSILQRQIATVPATNRRAELRRLYNYILSAFGIGTLVSGLILLSGYLVGEMMQSPAVHIAQSGRLANALAVLAVGLPLWLIAWRPMAVEAALPGDDGDRARRSPIRKAYLYLALFAGVIGSMVSAWGVLSPLFKVWFGNANATLRTESLTNLAYLVIFLVFLAYHWVSLRADGRAASEALALRQSQFGVLVLATEEEFLGAVQTALHRQAPHIPVTVHNLAQGMAGVEQAAFQAVVLPASLAIHPSPDLRAWLDGFQGERLVLPASADGWAWVGSGERSLREWAEQTAHAVRLRAEGLPLRAAPSSSPWVMAGYIFGALFGVEVLILLASLLLSTVFR</sequence>
<feature type="transmembrane region" description="Helical" evidence="1">
    <location>
        <begin position="83"/>
        <end position="112"/>
    </location>
</feature>
<feature type="transmembrane region" description="Helical" evidence="1">
    <location>
        <begin position="243"/>
        <end position="269"/>
    </location>
</feature>
<feature type="domain" description="DUF5671" evidence="2">
    <location>
        <begin position="6"/>
        <end position="117"/>
    </location>
</feature>
<dbReference type="RefSeq" id="WP_075074902.1">
    <property type="nucleotide sequence ID" value="NZ_DF967972.1"/>
</dbReference>
<feature type="transmembrane region" description="Helical" evidence="1">
    <location>
        <begin position="612"/>
        <end position="636"/>
    </location>
</feature>
<dbReference type="AlphaFoldDB" id="A0A0S7BM35"/>
<feature type="transmembrane region" description="Helical" evidence="1">
    <location>
        <begin position="326"/>
        <end position="351"/>
    </location>
</feature>
<keyword evidence="1" id="KW-0472">Membrane</keyword>
<protein>
    <recommendedName>
        <fullName evidence="2">DUF5671 domain-containing protein</fullName>
    </recommendedName>
</protein>
<reference evidence="3" key="1">
    <citation type="submission" date="2015-07" db="EMBL/GenBank/DDBJ databases">
        <title>Draft Genome Sequences of Anaerolinea thermolimosa IMO-1, Bellilinea caldifistulae GOMI-1, Leptolinea tardivitalis YMTK-2, Levilinea saccharolytica KIBI-1,Longilinea arvoryzae KOME-1, Previously Described as Members of the Anaerolineaceae (Chloroflexi).</title>
        <authorList>
            <person name="Sekiguchi Y."/>
            <person name="Ohashi A."/>
            <person name="Matsuura N."/>
            <person name="Tourlousse M.D."/>
        </authorList>
    </citation>
    <scope>NUCLEOTIDE SEQUENCE [LARGE SCALE GENOMIC DNA]</scope>
    <source>
        <strain evidence="3">KOME-1</strain>
    </source>
</reference>
<dbReference type="Pfam" id="PF18920">
    <property type="entry name" value="DUF5671"/>
    <property type="match status" value="3"/>
</dbReference>
<feature type="transmembrane region" description="Helical" evidence="1">
    <location>
        <begin position="45"/>
        <end position="62"/>
    </location>
</feature>
<feature type="transmembrane region" description="Helical" evidence="1">
    <location>
        <begin position="7"/>
        <end position="25"/>
    </location>
</feature>
<dbReference type="OrthoDB" id="160589at2"/>
<feature type="transmembrane region" description="Helical" evidence="1">
    <location>
        <begin position="132"/>
        <end position="149"/>
    </location>
</feature>
<feature type="transmembrane region" description="Helical" evidence="1">
    <location>
        <begin position="204"/>
        <end position="222"/>
    </location>
</feature>
<feature type="transmembrane region" description="Helical" evidence="1">
    <location>
        <begin position="452"/>
        <end position="470"/>
    </location>
</feature>
<gene>
    <name evidence="3" type="ORF">LARV_03539</name>
</gene>
<feature type="domain" description="DUF5671" evidence="2">
    <location>
        <begin position="325"/>
        <end position="462"/>
    </location>
</feature>
<feature type="domain" description="DUF5671" evidence="2">
    <location>
        <begin position="166"/>
        <end position="297"/>
    </location>
</feature>
<dbReference type="Proteomes" id="UP000055060">
    <property type="component" value="Unassembled WGS sequence"/>
</dbReference>
<dbReference type="STRING" id="360412.LARV_03539"/>
<name>A0A0S7BM35_9CHLR</name>
<organism evidence="3">
    <name type="scientific">Longilinea arvoryzae</name>
    <dbReference type="NCBI Taxonomy" id="360412"/>
    <lineage>
        <taxon>Bacteria</taxon>
        <taxon>Bacillati</taxon>
        <taxon>Chloroflexota</taxon>
        <taxon>Anaerolineae</taxon>
        <taxon>Anaerolineales</taxon>
        <taxon>Anaerolineaceae</taxon>
        <taxon>Longilinea</taxon>
    </lineage>
</organism>
<dbReference type="InterPro" id="IPR043728">
    <property type="entry name" value="DUF5671"/>
</dbReference>
<feature type="transmembrane region" description="Helical" evidence="1">
    <location>
        <begin position="289"/>
        <end position="306"/>
    </location>
</feature>
<evidence type="ECO:0000313" key="4">
    <source>
        <dbReference type="Proteomes" id="UP000055060"/>
    </source>
</evidence>
<feature type="transmembrane region" description="Helical" evidence="1">
    <location>
        <begin position="371"/>
        <end position="390"/>
    </location>
</feature>
<proteinExistence type="predicted"/>
<evidence type="ECO:0000256" key="1">
    <source>
        <dbReference type="SAM" id="Phobius"/>
    </source>
</evidence>
<keyword evidence="1" id="KW-1133">Transmembrane helix</keyword>
<keyword evidence="1" id="KW-0812">Transmembrane</keyword>